<reference evidence="1" key="2">
    <citation type="journal article" date="2015" name="Fish Shellfish Immunol.">
        <title>Early steps in the European eel (Anguilla anguilla)-Vibrio vulnificus interaction in the gills: Role of the RtxA13 toxin.</title>
        <authorList>
            <person name="Callol A."/>
            <person name="Pajuelo D."/>
            <person name="Ebbesson L."/>
            <person name="Teles M."/>
            <person name="MacKenzie S."/>
            <person name="Amaro C."/>
        </authorList>
    </citation>
    <scope>NUCLEOTIDE SEQUENCE</scope>
</reference>
<evidence type="ECO:0000313" key="1">
    <source>
        <dbReference type="EMBL" id="JAH40164.1"/>
    </source>
</evidence>
<reference evidence="1" key="1">
    <citation type="submission" date="2014-11" db="EMBL/GenBank/DDBJ databases">
        <authorList>
            <person name="Amaro Gonzalez C."/>
        </authorList>
    </citation>
    <scope>NUCLEOTIDE SEQUENCE</scope>
</reference>
<organism evidence="1">
    <name type="scientific">Anguilla anguilla</name>
    <name type="common">European freshwater eel</name>
    <name type="synonym">Muraena anguilla</name>
    <dbReference type="NCBI Taxonomy" id="7936"/>
    <lineage>
        <taxon>Eukaryota</taxon>
        <taxon>Metazoa</taxon>
        <taxon>Chordata</taxon>
        <taxon>Craniata</taxon>
        <taxon>Vertebrata</taxon>
        <taxon>Euteleostomi</taxon>
        <taxon>Actinopterygii</taxon>
        <taxon>Neopterygii</taxon>
        <taxon>Teleostei</taxon>
        <taxon>Anguilliformes</taxon>
        <taxon>Anguillidae</taxon>
        <taxon>Anguilla</taxon>
    </lineage>
</organism>
<protein>
    <submittedName>
        <fullName evidence="1">Uncharacterized protein</fullName>
    </submittedName>
</protein>
<dbReference type="AlphaFoldDB" id="A0A0E9SFK0"/>
<dbReference type="EMBL" id="GBXM01068413">
    <property type="protein sequence ID" value="JAH40164.1"/>
    <property type="molecule type" value="Transcribed_RNA"/>
</dbReference>
<proteinExistence type="predicted"/>
<sequence>MARFLSAKMPIYVPSKCCLCIMALQIVKAMVIIFNGIKRRSQPLLGTNKVMSYS</sequence>
<name>A0A0E9SFK0_ANGAN</name>
<accession>A0A0E9SFK0</accession>